<sequence length="156" mass="17316">MEEEKNRPESLRIPLKRWGRPWISSLPRSGGITSRPPLSFHCVQGSTTSLCGPSNGLSVLTTPPMGKAPGDPLSARQTKDIQRGESLETVRSAGWLREFGCYANCAQEITLCFVSWSVRTPVAQLDSMGRRAGKCLGWTPQKFKSKILLIIKLFHF</sequence>
<evidence type="ECO:0000313" key="2">
    <source>
        <dbReference type="EMBL" id="GBN45627.1"/>
    </source>
</evidence>
<evidence type="ECO:0000256" key="1">
    <source>
        <dbReference type="SAM" id="MobiDB-lite"/>
    </source>
</evidence>
<comment type="caution">
    <text evidence="2">The sequence shown here is derived from an EMBL/GenBank/DDBJ whole genome shotgun (WGS) entry which is preliminary data.</text>
</comment>
<dbReference type="EMBL" id="BGPR01010332">
    <property type="protein sequence ID" value="GBN45627.1"/>
    <property type="molecule type" value="Genomic_DNA"/>
</dbReference>
<evidence type="ECO:0000313" key="3">
    <source>
        <dbReference type="Proteomes" id="UP000499080"/>
    </source>
</evidence>
<keyword evidence="3" id="KW-1185">Reference proteome</keyword>
<name>A0A4Y2P5P5_ARAVE</name>
<feature type="region of interest" description="Disordered" evidence="1">
    <location>
        <begin position="63"/>
        <end position="82"/>
    </location>
</feature>
<gene>
    <name evidence="2" type="ORF">AVEN_256164_1</name>
</gene>
<accession>A0A4Y2P5P5</accession>
<proteinExistence type="predicted"/>
<dbReference type="AlphaFoldDB" id="A0A4Y2P5P5"/>
<dbReference type="Proteomes" id="UP000499080">
    <property type="component" value="Unassembled WGS sequence"/>
</dbReference>
<organism evidence="2 3">
    <name type="scientific">Araneus ventricosus</name>
    <name type="common">Orbweaver spider</name>
    <name type="synonym">Epeira ventricosa</name>
    <dbReference type="NCBI Taxonomy" id="182803"/>
    <lineage>
        <taxon>Eukaryota</taxon>
        <taxon>Metazoa</taxon>
        <taxon>Ecdysozoa</taxon>
        <taxon>Arthropoda</taxon>
        <taxon>Chelicerata</taxon>
        <taxon>Arachnida</taxon>
        <taxon>Araneae</taxon>
        <taxon>Araneomorphae</taxon>
        <taxon>Entelegynae</taxon>
        <taxon>Araneoidea</taxon>
        <taxon>Araneidae</taxon>
        <taxon>Araneus</taxon>
    </lineage>
</organism>
<protein>
    <submittedName>
        <fullName evidence="2">Uncharacterized protein</fullName>
    </submittedName>
</protein>
<reference evidence="2 3" key="1">
    <citation type="journal article" date="2019" name="Sci. Rep.">
        <title>Orb-weaving spider Araneus ventricosus genome elucidates the spidroin gene catalogue.</title>
        <authorList>
            <person name="Kono N."/>
            <person name="Nakamura H."/>
            <person name="Ohtoshi R."/>
            <person name="Moran D.A.P."/>
            <person name="Shinohara A."/>
            <person name="Yoshida Y."/>
            <person name="Fujiwara M."/>
            <person name="Mori M."/>
            <person name="Tomita M."/>
            <person name="Arakawa K."/>
        </authorList>
    </citation>
    <scope>NUCLEOTIDE SEQUENCE [LARGE SCALE GENOMIC DNA]</scope>
</reference>